<dbReference type="PIRSF" id="PIRSF039014">
    <property type="entry name" value="OTR_cyc"/>
    <property type="match status" value="1"/>
</dbReference>
<sequence>MRITHILLAALAGLSLAAGASEPPAAAPAAPAAAAAPAAPAKMLSSTADHSKFKELQQSFKSGPEVTKACLSCHTEAAKQIHKTKHWTWEWVNPENNQKLGKKNVINNFCTATASNEKFCSSCHVGYGMENAKTFDYTSETNVDCLVCHDTTGAYKKLPGLAGHPTYKDIEFPPGSGKIAKAVDLPKIAQAVGKTSRDTCGACHFFGGGGDAVKHGDLDSSLKKPAKYLDVHMDAKGLNFSCATCHATQGHNIPGSRYTPTGKAEDAAHMRGKENKGNPASCQSCHGSAPHKAKERLNSHTDKIACQTCHVPQFARAQPTKMTWDWSTAGKLTPDGKRMKIPDASGHHDKYDSIKGNFTYESDVVPEYAWLNGKVKYTLLGDPVNTQGVTKINEYGGSPTDGQSRIWPLKVFRGKQPYDLETKSLLVPHTAVGYGEKDDSGFWANYKWDAALKAGAAAAGQPFSGKFDFVSTEMSWPITHMVAPKADALTCTQCHAKNGRLASIKGVYMPRRDANGMLDIIGWLLAAATLAGVLIHGGLRTYLGRKG</sequence>
<name>A0A497XEK9_9PROT</name>
<keyword evidence="5" id="KW-1185">Reference proteome</keyword>
<dbReference type="Proteomes" id="UP000268908">
    <property type="component" value="Unassembled WGS sequence"/>
</dbReference>
<dbReference type="Pfam" id="PF11783">
    <property type="entry name" value="Cytochrome_cB"/>
    <property type="match status" value="1"/>
</dbReference>
<evidence type="ECO:0000256" key="2">
    <source>
        <dbReference type="SAM" id="Phobius"/>
    </source>
</evidence>
<dbReference type="RefSeq" id="WP_121242182.1">
    <property type="nucleotide sequence ID" value="NZ_BHVV01000008.1"/>
</dbReference>
<dbReference type="OrthoDB" id="9788513at2"/>
<feature type="chain" id="PRO_5019836476" evidence="3">
    <location>
        <begin position="21"/>
        <end position="547"/>
    </location>
</feature>
<feature type="transmembrane region" description="Helical" evidence="2">
    <location>
        <begin position="520"/>
        <end position="539"/>
    </location>
</feature>
<dbReference type="PANTHER" id="PTHR35038">
    <property type="entry name" value="DISSIMILATORY SULFITE REDUCTASE SIRA"/>
    <property type="match status" value="1"/>
</dbReference>
<dbReference type="SUPFAM" id="SSF48695">
    <property type="entry name" value="Multiheme cytochromes"/>
    <property type="match status" value="1"/>
</dbReference>
<evidence type="ECO:0000256" key="1">
    <source>
        <dbReference type="ARBA" id="ARBA00022729"/>
    </source>
</evidence>
<dbReference type="CDD" id="cd08168">
    <property type="entry name" value="Cytochrom_C3"/>
    <property type="match status" value="1"/>
</dbReference>
<dbReference type="InterPro" id="IPR024673">
    <property type="entry name" value="Octahem_Cyt_c"/>
</dbReference>
<keyword evidence="2" id="KW-0812">Transmembrane</keyword>
<reference evidence="4 5" key="1">
    <citation type="submission" date="2018-10" db="EMBL/GenBank/DDBJ databases">
        <title>Genomic Encyclopedia of Type Strains, Phase IV (KMG-IV): sequencing the most valuable type-strain genomes for metagenomic binning, comparative biology and taxonomic classification.</title>
        <authorList>
            <person name="Goeker M."/>
        </authorList>
    </citation>
    <scope>NUCLEOTIDE SEQUENCE [LARGE SCALE GENOMIC DNA]</scope>
    <source>
        <strain evidence="4 5">DSM 26916</strain>
    </source>
</reference>
<dbReference type="EMBL" id="RCCI01000005">
    <property type="protein sequence ID" value="RLJ65393.1"/>
    <property type="molecule type" value="Genomic_DNA"/>
</dbReference>
<dbReference type="GO" id="GO:0016491">
    <property type="term" value="F:oxidoreductase activity"/>
    <property type="evidence" value="ECO:0007669"/>
    <property type="project" value="TreeGrafter"/>
</dbReference>
<accession>A0A497XEK9</accession>
<dbReference type="PANTHER" id="PTHR35038:SF5">
    <property type="entry name" value="CYTOCHROME C-TYPE PROTEIN NRFB"/>
    <property type="match status" value="1"/>
</dbReference>
<feature type="signal peptide" evidence="3">
    <location>
        <begin position="1"/>
        <end position="20"/>
    </location>
</feature>
<protein>
    <submittedName>
        <fullName evidence="4">Octaheme c-type cytochrome (Tetrathionate reductase family)</fullName>
    </submittedName>
</protein>
<evidence type="ECO:0000313" key="5">
    <source>
        <dbReference type="Proteomes" id="UP000268908"/>
    </source>
</evidence>
<organism evidence="4 5">
    <name type="scientific">Sulfurisoma sediminicola</name>
    <dbReference type="NCBI Taxonomy" id="1381557"/>
    <lineage>
        <taxon>Bacteria</taxon>
        <taxon>Pseudomonadati</taxon>
        <taxon>Pseudomonadota</taxon>
        <taxon>Betaproteobacteria</taxon>
        <taxon>Nitrosomonadales</taxon>
        <taxon>Sterolibacteriaceae</taxon>
        <taxon>Sulfurisoma</taxon>
    </lineage>
</organism>
<comment type="caution">
    <text evidence="4">The sequence shown here is derived from an EMBL/GenBank/DDBJ whole genome shotgun (WGS) entry which is preliminary data.</text>
</comment>
<keyword evidence="1 3" id="KW-0732">Signal</keyword>
<dbReference type="NCBIfam" id="TIGR04315">
    <property type="entry name" value="octaheme_Shew"/>
    <property type="match status" value="1"/>
</dbReference>
<dbReference type="Gene3D" id="1.10.1130.10">
    <property type="entry name" value="Flavocytochrome C3, Chain A"/>
    <property type="match status" value="1"/>
</dbReference>
<dbReference type="InterPro" id="IPR051829">
    <property type="entry name" value="Multiheme_Cytochr_ET"/>
</dbReference>
<proteinExistence type="predicted"/>
<keyword evidence="2" id="KW-0472">Membrane</keyword>
<gene>
    <name evidence="4" type="ORF">DFR35_2059</name>
</gene>
<keyword evidence="2" id="KW-1133">Transmembrane helix</keyword>
<dbReference type="AlphaFoldDB" id="A0A497XEK9"/>
<evidence type="ECO:0000256" key="3">
    <source>
        <dbReference type="SAM" id="SignalP"/>
    </source>
</evidence>
<dbReference type="InterPro" id="IPR036280">
    <property type="entry name" value="Multihaem_cyt_sf"/>
</dbReference>
<evidence type="ECO:0000313" key="4">
    <source>
        <dbReference type="EMBL" id="RLJ65393.1"/>
    </source>
</evidence>